<dbReference type="Gene3D" id="3.40.50.980">
    <property type="match status" value="2"/>
</dbReference>
<dbReference type="InterPro" id="IPR009081">
    <property type="entry name" value="PP-bd_ACP"/>
</dbReference>
<dbReference type="FunFam" id="3.30.300.30:FF:000010">
    <property type="entry name" value="Enterobactin synthetase component F"/>
    <property type="match status" value="1"/>
</dbReference>
<dbReference type="SUPFAM" id="SSF56801">
    <property type="entry name" value="Acetyl-CoA synthetase-like"/>
    <property type="match status" value="1"/>
</dbReference>
<evidence type="ECO:0000256" key="3">
    <source>
        <dbReference type="ARBA" id="ARBA00022450"/>
    </source>
</evidence>
<dbReference type="Pfam" id="PF00501">
    <property type="entry name" value="AMP-binding"/>
    <property type="match status" value="1"/>
</dbReference>
<dbReference type="SUPFAM" id="SSF47336">
    <property type="entry name" value="ACP-like"/>
    <property type="match status" value="1"/>
</dbReference>
<name>A0A1C6UNV8_9ACTN</name>
<dbReference type="GO" id="GO:0005737">
    <property type="term" value="C:cytoplasm"/>
    <property type="evidence" value="ECO:0007669"/>
    <property type="project" value="TreeGrafter"/>
</dbReference>
<evidence type="ECO:0000256" key="1">
    <source>
        <dbReference type="ARBA" id="ARBA00001957"/>
    </source>
</evidence>
<reference evidence="7 8" key="1">
    <citation type="submission" date="2016-06" db="EMBL/GenBank/DDBJ databases">
        <authorList>
            <person name="Kjaerup R.B."/>
            <person name="Dalgaard T.S."/>
            <person name="Juul-Madsen H.R."/>
        </authorList>
    </citation>
    <scope>NUCLEOTIDE SEQUENCE [LARGE SCALE GENOMIC DNA]</scope>
    <source>
        <strain evidence="7 8">DSM 45577</strain>
    </source>
</reference>
<dbReference type="Proteomes" id="UP000198937">
    <property type="component" value="Unassembled WGS sequence"/>
</dbReference>
<dbReference type="InterPro" id="IPR010071">
    <property type="entry name" value="AA_adenyl_dom"/>
</dbReference>
<dbReference type="STRING" id="683228.GA0070617_3020"/>
<dbReference type="GO" id="GO:0043041">
    <property type="term" value="P:amino acid activation for nonribosomal peptide biosynthetic process"/>
    <property type="evidence" value="ECO:0007669"/>
    <property type="project" value="TreeGrafter"/>
</dbReference>
<comment type="similarity">
    <text evidence="2">Belongs to the ATP-dependent AMP-binding enzyme family.</text>
</comment>
<accession>A0A1C6UNV8</accession>
<dbReference type="PROSITE" id="PS00012">
    <property type="entry name" value="PHOSPHOPANTETHEINE"/>
    <property type="match status" value="1"/>
</dbReference>
<dbReference type="Pfam" id="PF00550">
    <property type="entry name" value="PP-binding"/>
    <property type="match status" value="1"/>
</dbReference>
<dbReference type="SMART" id="SM00823">
    <property type="entry name" value="PKS_PP"/>
    <property type="match status" value="1"/>
</dbReference>
<dbReference type="InterPro" id="IPR020845">
    <property type="entry name" value="AMP-binding_CS"/>
</dbReference>
<dbReference type="PANTHER" id="PTHR45527">
    <property type="entry name" value="NONRIBOSOMAL PEPTIDE SYNTHETASE"/>
    <property type="match status" value="1"/>
</dbReference>
<dbReference type="OrthoDB" id="4477213at2"/>
<dbReference type="Pfam" id="PF13193">
    <property type="entry name" value="AMP-binding_C"/>
    <property type="match status" value="1"/>
</dbReference>
<sequence length="635" mass="66252">MTSALAHPVDTATPPARDLLDRLAEAPAERTAVVAADGTLTFAELRARAARIAGALTARGIGPESVVALCLPRGADLVAALLGTLTAGAAYLPVDPRLPADRRRYLVTDAGVDLVLVAGTDADAAGTGTDTAGTDTAGTDAAGTDAAGTDAPAGAGPGDDVPRVSLAELTAAGHRVTAPDDGGYRPVPVGPDSLAYVIYTSGSTGRPKGVEISRGAAAALLTELEATGVVRGEAGRVGWNASPSFDASVQQWVRVCRGDTLVLLDEQTRTDPALLAAFVTEAALTDLDITPSHAEPLLEQLSTTRPRPGGPLTLLVGGEAINPTLWRRLAELTETGVLRAVNVYGPTECTVDATAGWITGDREPHIGTVLPGLRLRLLDADLTPVVPGTVGELYLAGARVGRGYRRRPGLTAQRFVADPDAVDGQRMYRTGDLCRQLPDGRLEYRGRADGQVKIRGHRIELGEIEATLTAHPGVAETAVLLRDDQQLVAYYRASVPVDPAELRARAEASLPGYMVPGAFVALDRFPLTASGKLDRAALPAPVPTAVPATGVDAEPTGRVEELIASVWSHVLGTPRISADDNFFKLGGHSLLAIKLVSGVRRELGLSLPVRAVYENPRLRDLARTIESRLTPPTGA</sequence>
<evidence type="ECO:0000256" key="5">
    <source>
        <dbReference type="SAM" id="MobiDB-lite"/>
    </source>
</evidence>
<dbReference type="RefSeq" id="WP_091437917.1">
    <property type="nucleotide sequence ID" value="NZ_BMMJ01000005.1"/>
</dbReference>
<evidence type="ECO:0000313" key="7">
    <source>
        <dbReference type="EMBL" id="SCL55658.1"/>
    </source>
</evidence>
<comment type="cofactor">
    <cofactor evidence="1">
        <name>pantetheine 4'-phosphate</name>
        <dbReference type="ChEBI" id="CHEBI:47942"/>
    </cofactor>
</comment>
<keyword evidence="8" id="KW-1185">Reference proteome</keyword>
<evidence type="ECO:0000313" key="8">
    <source>
        <dbReference type="Proteomes" id="UP000198937"/>
    </source>
</evidence>
<keyword evidence="4" id="KW-0597">Phosphoprotein</keyword>
<dbReference type="PANTHER" id="PTHR45527:SF1">
    <property type="entry name" value="FATTY ACID SYNTHASE"/>
    <property type="match status" value="1"/>
</dbReference>
<dbReference type="FunFam" id="1.10.1200.10:FF:000005">
    <property type="entry name" value="Nonribosomal peptide synthetase 1"/>
    <property type="match status" value="1"/>
</dbReference>
<protein>
    <submittedName>
        <fullName evidence="7">Amino acid adenylation domain-containing protein</fullName>
    </submittedName>
</protein>
<dbReference type="InterPro" id="IPR025110">
    <property type="entry name" value="AMP-bd_C"/>
</dbReference>
<dbReference type="PROSITE" id="PS00455">
    <property type="entry name" value="AMP_BINDING"/>
    <property type="match status" value="1"/>
</dbReference>
<dbReference type="GO" id="GO:0031177">
    <property type="term" value="F:phosphopantetheine binding"/>
    <property type="evidence" value="ECO:0007669"/>
    <property type="project" value="InterPro"/>
</dbReference>
<gene>
    <name evidence="7" type="ORF">GA0070617_3020</name>
</gene>
<dbReference type="CDD" id="cd05930">
    <property type="entry name" value="A_NRPS"/>
    <property type="match status" value="1"/>
</dbReference>
<dbReference type="InterPro" id="IPR020806">
    <property type="entry name" value="PKS_PP-bd"/>
</dbReference>
<dbReference type="InterPro" id="IPR006162">
    <property type="entry name" value="Ppantetheine_attach_site"/>
</dbReference>
<dbReference type="Gene3D" id="3.30.300.30">
    <property type="match status" value="1"/>
</dbReference>
<dbReference type="PROSITE" id="PS50075">
    <property type="entry name" value="CARRIER"/>
    <property type="match status" value="1"/>
</dbReference>
<dbReference type="Gene3D" id="2.30.38.10">
    <property type="entry name" value="Luciferase, Domain 3"/>
    <property type="match status" value="1"/>
</dbReference>
<dbReference type="InterPro" id="IPR000873">
    <property type="entry name" value="AMP-dep_synth/lig_dom"/>
</dbReference>
<dbReference type="InterPro" id="IPR036736">
    <property type="entry name" value="ACP-like_sf"/>
</dbReference>
<organism evidence="7 8">
    <name type="scientific">Micromonospora yangpuensis</name>
    <dbReference type="NCBI Taxonomy" id="683228"/>
    <lineage>
        <taxon>Bacteria</taxon>
        <taxon>Bacillati</taxon>
        <taxon>Actinomycetota</taxon>
        <taxon>Actinomycetes</taxon>
        <taxon>Micromonosporales</taxon>
        <taxon>Micromonosporaceae</taxon>
        <taxon>Micromonospora</taxon>
    </lineage>
</organism>
<feature type="region of interest" description="Disordered" evidence="5">
    <location>
        <begin position="125"/>
        <end position="159"/>
    </location>
</feature>
<dbReference type="InterPro" id="IPR045851">
    <property type="entry name" value="AMP-bd_C_sf"/>
</dbReference>
<proteinExistence type="inferred from homology"/>
<keyword evidence="3" id="KW-0596">Phosphopantetheine</keyword>
<feature type="compositionally biased region" description="Low complexity" evidence="5">
    <location>
        <begin position="125"/>
        <end position="154"/>
    </location>
</feature>
<dbReference type="GO" id="GO:0044550">
    <property type="term" value="P:secondary metabolite biosynthetic process"/>
    <property type="evidence" value="ECO:0007669"/>
    <property type="project" value="TreeGrafter"/>
</dbReference>
<evidence type="ECO:0000256" key="4">
    <source>
        <dbReference type="ARBA" id="ARBA00022553"/>
    </source>
</evidence>
<feature type="domain" description="Carrier" evidence="6">
    <location>
        <begin position="554"/>
        <end position="629"/>
    </location>
</feature>
<dbReference type="AlphaFoldDB" id="A0A1C6UNV8"/>
<dbReference type="Gene3D" id="1.10.1200.10">
    <property type="entry name" value="ACP-like"/>
    <property type="match status" value="1"/>
</dbReference>
<dbReference type="EMBL" id="FMIA01000002">
    <property type="protein sequence ID" value="SCL55658.1"/>
    <property type="molecule type" value="Genomic_DNA"/>
</dbReference>
<evidence type="ECO:0000256" key="2">
    <source>
        <dbReference type="ARBA" id="ARBA00006432"/>
    </source>
</evidence>
<evidence type="ECO:0000259" key="6">
    <source>
        <dbReference type="PROSITE" id="PS50075"/>
    </source>
</evidence>
<dbReference type="NCBIfam" id="TIGR01733">
    <property type="entry name" value="AA-adenyl-dom"/>
    <property type="match status" value="1"/>
</dbReference>